<sequence>MKSLLRMHGGQHCADSIVVRWATWSSFDLAMKYWFAFCDVDMGSSNRAAVFNIY</sequence>
<dbReference type="KEGG" id="pgri:PgNI_04752"/>
<dbReference type="GeneID" id="41959704"/>
<keyword evidence="1" id="KW-1185">Reference proteome</keyword>
<reference evidence="2" key="3">
    <citation type="submission" date="2025-08" db="UniProtKB">
        <authorList>
            <consortium name="RefSeq"/>
        </authorList>
    </citation>
    <scope>IDENTIFICATION</scope>
    <source>
        <strain evidence="2">NI907</strain>
    </source>
</reference>
<evidence type="ECO:0000313" key="2">
    <source>
        <dbReference type="RefSeq" id="XP_030985000.1"/>
    </source>
</evidence>
<reference evidence="2" key="2">
    <citation type="submission" date="2019-10" db="EMBL/GenBank/DDBJ databases">
        <authorList>
            <consortium name="NCBI Genome Project"/>
        </authorList>
    </citation>
    <scope>NUCLEOTIDE SEQUENCE</scope>
    <source>
        <strain evidence="2">NI907</strain>
    </source>
</reference>
<gene>
    <name evidence="2" type="ORF">PgNI_04752</name>
</gene>
<accession>A0A6P8BCW0</accession>
<name>A0A6P8BCW0_PYRGI</name>
<dbReference type="RefSeq" id="XP_030985000.1">
    <property type="nucleotide sequence ID" value="XM_031124795.1"/>
</dbReference>
<reference evidence="2" key="1">
    <citation type="journal article" date="2019" name="Mol. Biol. Evol.">
        <title>Blast fungal genomes show frequent chromosomal changes, gene gains and losses, and effector gene turnover.</title>
        <authorList>
            <person name="Gomez Luciano L.B."/>
            <person name="Jason Tsai I."/>
            <person name="Chuma I."/>
            <person name="Tosa Y."/>
            <person name="Chen Y.H."/>
            <person name="Li J.Y."/>
            <person name="Li M.Y."/>
            <person name="Jade Lu M.Y."/>
            <person name="Nakayashiki H."/>
            <person name="Li W.H."/>
        </authorList>
    </citation>
    <scope>NUCLEOTIDE SEQUENCE</scope>
    <source>
        <strain evidence="2">NI907</strain>
    </source>
</reference>
<organism evidence="1 2">
    <name type="scientific">Pyricularia grisea</name>
    <name type="common">Crabgrass-specific blast fungus</name>
    <name type="synonym">Magnaporthe grisea</name>
    <dbReference type="NCBI Taxonomy" id="148305"/>
    <lineage>
        <taxon>Eukaryota</taxon>
        <taxon>Fungi</taxon>
        <taxon>Dikarya</taxon>
        <taxon>Ascomycota</taxon>
        <taxon>Pezizomycotina</taxon>
        <taxon>Sordariomycetes</taxon>
        <taxon>Sordariomycetidae</taxon>
        <taxon>Magnaporthales</taxon>
        <taxon>Pyriculariaceae</taxon>
        <taxon>Pyricularia</taxon>
    </lineage>
</organism>
<dbReference type="AlphaFoldDB" id="A0A6P8BCW0"/>
<evidence type="ECO:0000313" key="1">
    <source>
        <dbReference type="Proteomes" id="UP000515153"/>
    </source>
</evidence>
<proteinExistence type="predicted"/>
<protein>
    <submittedName>
        <fullName evidence="2">Uncharacterized protein</fullName>
    </submittedName>
</protein>
<dbReference type="Proteomes" id="UP000515153">
    <property type="component" value="Unplaced"/>
</dbReference>